<accession>A0ABW8KKJ3</accession>
<name>A0ABW8KKJ3_9GAMM</name>
<dbReference type="Gene3D" id="1.10.150.20">
    <property type="entry name" value="5' to 3' exonuclease, C-terminal subdomain"/>
    <property type="match status" value="1"/>
</dbReference>
<evidence type="ECO:0000256" key="1">
    <source>
        <dbReference type="ARBA" id="ARBA00022722"/>
    </source>
</evidence>
<keyword evidence="7" id="KW-1185">Reference proteome</keyword>
<dbReference type="EMBL" id="JADIKL010000015">
    <property type="protein sequence ID" value="MFK2932650.1"/>
    <property type="molecule type" value="Genomic_DNA"/>
</dbReference>
<keyword evidence="2" id="KW-0378">Hydrolase</keyword>
<feature type="compositionally biased region" description="Basic residues" evidence="4">
    <location>
        <begin position="1"/>
        <end position="29"/>
    </location>
</feature>
<dbReference type="PANTHER" id="PTHR42646">
    <property type="entry name" value="FLAP ENDONUCLEASE XNI"/>
    <property type="match status" value="1"/>
</dbReference>
<proteinExistence type="predicted"/>
<protein>
    <submittedName>
        <fullName evidence="6">Exodeoxyribonuclease IX</fullName>
    </submittedName>
</protein>
<dbReference type="InterPro" id="IPR002421">
    <property type="entry name" value="5-3_exonuclease"/>
</dbReference>
<organism evidence="6 7">
    <name type="scientific">Dyella agri</name>
    <dbReference type="NCBI Taxonomy" id="1926869"/>
    <lineage>
        <taxon>Bacteria</taxon>
        <taxon>Pseudomonadati</taxon>
        <taxon>Pseudomonadota</taxon>
        <taxon>Gammaproteobacteria</taxon>
        <taxon>Lysobacterales</taxon>
        <taxon>Rhodanobacteraceae</taxon>
        <taxon>Dyella</taxon>
    </lineage>
</organism>
<evidence type="ECO:0000256" key="2">
    <source>
        <dbReference type="ARBA" id="ARBA00022801"/>
    </source>
</evidence>
<dbReference type="InterPro" id="IPR036279">
    <property type="entry name" value="5-3_exonuclease_C_sf"/>
</dbReference>
<keyword evidence="3" id="KW-0238">DNA-binding</keyword>
<dbReference type="SMART" id="SM00475">
    <property type="entry name" value="53EXOc"/>
    <property type="match status" value="1"/>
</dbReference>
<sequence length="358" mass="39203">MAHRLGRLRSRRGIPARPGRQRARGRLRAPGHAAGRGSRPRTPRAGRPAEHVGAVNANRRNAAHLVDGSLYVFRAWHSMPDEFHDADGHPANAVHGYTRFLCELLEKVRPERLAVAFDASLTSSFRNAIYPPYKANRELPPPDLERQFVLCREVTAALGIPVMIDHSYEADDLIGSALWNLRAHGVPGVIVSADKDFGQLLGEHDEQWDYARNLRWGPAGVHEKLGVHPHQVADYLALCGDAVDNIPGVPGIGAKTAAALLSHFGNLEALLERVDEVAFLRLRGAASCAAKLREHGEQALLYRRLTRIALDAPVPEGADALRRRRGDGSALQDLCERLRFGPLTRSRLSALAGGDADD</sequence>
<dbReference type="Gene3D" id="3.40.50.1010">
    <property type="entry name" value="5'-nuclease"/>
    <property type="match status" value="1"/>
</dbReference>
<dbReference type="SMART" id="SM00279">
    <property type="entry name" value="HhH2"/>
    <property type="match status" value="1"/>
</dbReference>
<dbReference type="InterPro" id="IPR029060">
    <property type="entry name" value="PIN-like_dom_sf"/>
</dbReference>
<gene>
    <name evidence="6" type="ORF">ISP14_17850</name>
</gene>
<evidence type="ECO:0000313" key="7">
    <source>
        <dbReference type="Proteomes" id="UP001620397"/>
    </source>
</evidence>
<keyword evidence="1" id="KW-0540">Nuclease</keyword>
<dbReference type="Pfam" id="PF01367">
    <property type="entry name" value="5_3_exonuc"/>
    <property type="match status" value="1"/>
</dbReference>
<evidence type="ECO:0000256" key="4">
    <source>
        <dbReference type="SAM" id="MobiDB-lite"/>
    </source>
</evidence>
<feature type="region of interest" description="Disordered" evidence="4">
    <location>
        <begin position="1"/>
        <end position="54"/>
    </location>
</feature>
<comment type="caution">
    <text evidence="6">The sequence shown here is derived from an EMBL/GenBank/DDBJ whole genome shotgun (WGS) entry which is preliminary data.</text>
</comment>
<evidence type="ECO:0000313" key="6">
    <source>
        <dbReference type="EMBL" id="MFK2932650.1"/>
    </source>
</evidence>
<dbReference type="InterPro" id="IPR038969">
    <property type="entry name" value="FEN"/>
</dbReference>
<dbReference type="InterPro" id="IPR020046">
    <property type="entry name" value="5-3_exonucl_a-hlix_arch_N"/>
</dbReference>
<dbReference type="SUPFAM" id="SSF47807">
    <property type="entry name" value="5' to 3' exonuclease, C-terminal subdomain"/>
    <property type="match status" value="1"/>
</dbReference>
<feature type="domain" description="5'-3' exonuclease" evidence="5">
    <location>
        <begin position="59"/>
        <end position="324"/>
    </location>
</feature>
<dbReference type="Proteomes" id="UP001620397">
    <property type="component" value="Unassembled WGS sequence"/>
</dbReference>
<evidence type="ECO:0000256" key="3">
    <source>
        <dbReference type="ARBA" id="ARBA00023125"/>
    </source>
</evidence>
<dbReference type="InterPro" id="IPR020045">
    <property type="entry name" value="DNA_polI_H3TH"/>
</dbReference>
<evidence type="ECO:0000259" key="5">
    <source>
        <dbReference type="SMART" id="SM00475"/>
    </source>
</evidence>
<dbReference type="PANTHER" id="PTHR42646:SF2">
    <property type="entry name" value="5'-3' EXONUCLEASE FAMILY PROTEIN"/>
    <property type="match status" value="1"/>
</dbReference>
<reference evidence="6 7" key="1">
    <citation type="submission" date="2020-10" db="EMBL/GenBank/DDBJ databases">
        <title>Phylogeny of dyella-like bacteria.</title>
        <authorList>
            <person name="Fu J."/>
        </authorList>
    </citation>
    <scope>NUCLEOTIDE SEQUENCE [LARGE SCALE GENOMIC DNA]</scope>
    <source>
        <strain evidence="6 7">DKC-1</strain>
    </source>
</reference>
<dbReference type="CDD" id="cd09898">
    <property type="entry name" value="H3TH_53EXO"/>
    <property type="match status" value="1"/>
</dbReference>
<dbReference type="CDD" id="cd09859">
    <property type="entry name" value="PIN_53EXO"/>
    <property type="match status" value="1"/>
</dbReference>
<dbReference type="Pfam" id="PF02739">
    <property type="entry name" value="5_3_exonuc_N"/>
    <property type="match status" value="1"/>
</dbReference>
<dbReference type="InterPro" id="IPR008918">
    <property type="entry name" value="HhH2"/>
</dbReference>
<dbReference type="SUPFAM" id="SSF88723">
    <property type="entry name" value="PIN domain-like"/>
    <property type="match status" value="1"/>
</dbReference>